<protein>
    <recommendedName>
        <fullName evidence="12">Transcription factor Dp-1</fullName>
    </recommendedName>
</protein>
<keyword evidence="6 7" id="KW-0539">Nucleus</keyword>
<dbReference type="InterPro" id="IPR014889">
    <property type="entry name" value="Transc_factor_DP_C"/>
</dbReference>
<dbReference type="GO" id="GO:0005667">
    <property type="term" value="C:transcription regulator complex"/>
    <property type="evidence" value="ECO:0007669"/>
    <property type="project" value="InterPro"/>
</dbReference>
<feature type="domain" description="E2F/DP family winged-helix DNA-binding" evidence="9">
    <location>
        <begin position="162"/>
        <end position="244"/>
    </location>
</feature>
<evidence type="ECO:0000259" key="9">
    <source>
        <dbReference type="SMART" id="SM01372"/>
    </source>
</evidence>
<sequence>MAQQTGTYNIFIQDSNGNPQYIKLQKPVPAKTIKAETVKILTQKSGGIAQVVNSTTGNIQGTTQVLKAVTIPNSGKPARQLVTIPVQAQIQSLIKNDRSGNATTKTIQVASPQPIVIQQGNTTKQSYVAPILDASSRKRQEPENDFIPEYPIAVAKRRKTDKGGKGLRHFSMKVCEKVRKKGTTSYNEVADELVAEFTDPKHLPNSVDQQYDQKNIRRRVYDALNVLMAMNIISKEKKEIRWLGLPTTSAQECINLHSQKQQIATRIHHKTQQLNELLLQQICYKNLVTRNYEFEKVRGAPGPNTAIQLPFIVVNADRKTSIDCSISSDKTEYVFVFNDKFEIHDDFDVLKKIGLTYGIENGSISSENLEKITASMPKTYEKYITKMATEPASASNGFTSDDSTTVDYPDCVITTPGPSSNTEDIGEHFMTTTHDDIDDYVEETTDDESNISTDIEIN</sequence>
<gene>
    <name evidence="10" type="ORF">O3M35_005620</name>
</gene>
<dbReference type="InterPro" id="IPR037241">
    <property type="entry name" value="E2F-DP_heterodim"/>
</dbReference>
<evidence type="ECO:0008006" key="12">
    <source>
        <dbReference type="Google" id="ProtNLM"/>
    </source>
</evidence>
<evidence type="ECO:0000256" key="7">
    <source>
        <dbReference type="RuleBase" id="RU003796"/>
    </source>
</evidence>
<evidence type="ECO:0000256" key="3">
    <source>
        <dbReference type="ARBA" id="ARBA00023015"/>
    </source>
</evidence>
<feature type="domain" description="Transcription factor DP C-terminal" evidence="8">
    <location>
        <begin position="251"/>
        <end position="394"/>
    </location>
</feature>
<dbReference type="Gene3D" id="1.10.10.10">
    <property type="entry name" value="Winged helix-like DNA-binding domain superfamily/Winged helix DNA-binding domain"/>
    <property type="match status" value="1"/>
</dbReference>
<dbReference type="SUPFAM" id="SSF144074">
    <property type="entry name" value="E2F-DP heterodimerization region"/>
    <property type="match status" value="1"/>
</dbReference>
<dbReference type="Gene3D" id="1.20.140.80">
    <property type="entry name" value="Transcription factor DP"/>
    <property type="match status" value="1"/>
</dbReference>
<dbReference type="InterPro" id="IPR015648">
    <property type="entry name" value="Transcrpt_fac_DP"/>
</dbReference>
<keyword evidence="11" id="KW-1185">Reference proteome</keyword>
<name>A0AAW1DIV9_9HEMI</name>
<evidence type="ECO:0000313" key="11">
    <source>
        <dbReference type="Proteomes" id="UP001461498"/>
    </source>
</evidence>
<evidence type="ECO:0000256" key="1">
    <source>
        <dbReference type="ARBA" id="ARBA00004123"/>
    </source>
</evidence>
<dbReference type="PANTHER" id="PTHR12548">
    <property type="entry name" value="TRANSCRIPTION FACTOR DP"/>
    <property type="match status" value="1"/>
</dbReference>
<keyword evidence="3 7" id="KW-0805">Transcription regulation</keyword>
<dbReference type="SUPFAM" id="SSF46785">
    <property type="entry name" value="Winged helix' DNA-binding domain"/>
    <property type="match status" value="1"/>
</dbReference>
<organism evidence="10 11">
    <name type="scientific">Rhynocoris fuscipes</name>
    <dbReference type="NCBI Taxonomy" id="488301"/>
    <lineage>
        <taxon>Eukaryota</taxon>
        <taxon>Metazoa</taxon>
        <taxon>Ecdysozoa</taxon>
        <taxon>Arthropoda</taxon>
        <taxon>Hexapoda</taxon>
        <taxon>Insecta</taxon>
        <taxon>Pterygota</taxon>
        <taxon>Neoptera</taxon>
        <taxon>Paraneoptera</taxon>
        <taxon>Hemiptera</taxon>
        <taxon>Heteroptera</taxon>
        <taxon>Panheteroptera</taxon>
        <taxon>Cimicomorpha</taxon>
        <taxon>Reduviidae</taxon>
        <taxon>Harpactorinae</taxon>
        <taxon>Harpactorini</taxon>
        <taxon>Rhynocoris</taxon>
    </lineage>
</organism>
<dbReference type="AlphaFoldDB" id="A0AAW1DIV9"/>
<evidence type="ECO:0000256" key="6">
    <source>
        <dbReference type="ARBA" id="ARBA00023242"/>
    </source>
</evidence>
<dbReference type="GO" id="GO:0051726">
    <property type="term" value="P:regulation of cell cycle"/>
    <property type="evidence" value="ECO:0007669"/>
    <property type="project" value="InterPro"/>
</dbReference>
<dbReference type="CDD" id="cd14458">
    <property type="entry name" value="DP_DD"/>
    <property type="match status" value="1"/>
</dbReference>
<evidence type="ECO:0000256" key="4">
    <source>
        <dbReference type="ARBA" id="ARBA00023125"/>
    </source>
</evidence>
<comment type="caution">
    <text evidence="10">The sequence shown here is derived from an EMBL/GenBank/DDBJ whole genome shotgun (WGS) entry which is preliminary data.</text>
</comment>
<accession>A0AAW1DIV9</accession>
<dbReference type="EMBL" id="JAPXFL010000002">
    <property type="protein sequence ID" value="KAK9510949.1"/>
    <property type="molecule type" value="Genomic_DNA"/>
</dbReference>
<keyword evidence="5 7" id="KW-0804">Transcription</keyword>
<dbReference type="InterPro" id="IPR003316">
    <property type="entry name" value="E2F_WHTH_DNA-bd_dom"/>
</dbReference>
<dbReference type="InterPro" id="IPR038168">
    <property type="entry name" value="TF_DP_C_sf"/>
</dbReference>
<dbReference type="SMART" id="SM01372">
    <property type="entry name" value="E2F_TDP"/>
    <property type="match status" value="1"/>
</dbReference>
<keyword evidence="4 7" id="KW-0238">DNA-binding</keyword>
<dbReference type="GO" id="GO:0005634">
    <property type="term" value="C:nucleus"/>
    <property type="evidence" value="ECO:0007669"/>
    <property type="project" value="UniProtKB-SubCell"/>
</dbReference>
<evidence type="ECO:0000256" key="2">
    <source>
        <dbReference type="ARBA" id="ARBA00010940"/>
    </source>
</evidence>
<evidence type="ECO:0000313" key="10">
    <source>
        <dbReference type="EMBL" id="KAK9510949.1"/>
    </source>
</evidence>
<evidence type="ECO:0000256" key="5">
    <source>
        <dbReference type="ARBA" id="ARBA00023163"/>
    </source>
</evidence>
<dbReference type="InterPro" id="IPR036390">
    <property type="entry name" value="WH_DNA-bd_sf"/>
</dbReference>
<proteinExistence type="inferred from homology"/>
<dbReference type="FunFam" id="1.10.10.10:FF:000047">
    <property type="entry name" value="Transcription factor"/>
    <property type="match status" value="1"/>
</dbReference>
<dbReference type="SMART" id="SM01138">
    <property type="entry name" value="DP"/>
    <property type="match status" value="1"/>
</dbReference>
<dbReference type="Pfam" id="PF02319">
    <property type="entry name" value="WHD_E2F_TDP"/>
    <property type="match status" value="1"/>
</dbReference>
<reference evidence="10 11" key="1">
    <citation type="submission" date="2022-12" db="EMBL/GenBank/DDBJ databases">
        <title>Chromosome-level genome assembly of true bugs.</title>
        <authorList>
            <person name="Ma L."/>
            <person name="Li H."/>
        </authorList>
    </citation>
    <scope>NUCLEOTIDE SEQUENCE [LARGE SCALE GENOMIC DNA]</scope>
    <source>
        <strain evidence="10">Lab_2022b</strain>
    </source>
</reference>
<dbReference type="GO" id="GO:0000977">
    <property type="term" value="F:RNA polymerase II transcription regulatory region sequence-specific DNA binding"/>
    <property type="evidence" value="ECO:0007669"/>
    <property type="project" value="TreeGrafter"/>
</dbReference>
<dbReference type="InterPro" id="IPR036388">
    <property type="entry name" value="WH-like_DNA-bd_sf"/>
</dbReference>
<evidence type="ECO:0000259" key="8">
    <source>
        <dbReference type="SMART" id="SM01138"/>
    </source>
</evidence>
<dbReference type="Proteomes" id="UP001461498">
    <property type="component" value="Unassembled WGS sequence"/>
</dbReference>
<comment type="similarity">
    <text evidence="2 7">Belongs to the E2F/DP family.</text>
</comment>
<dbReference type="Pfam" id="PF08781">
    <property type="entry name" value="DP"/>
    <property type="match status" value="1"/>
</dbReference>
<dbReference type="FunFam" id="1.20.140.80:FF:000001">
    <property type="entry name" value="Transcription factor"/>
    <property type="match status" value="1"/>
</dbReference>
<comment type="subcellular location">
    <subcellularLocation>
        <location evidence="1 7">Nucleus</location>
    </subcellularLocation>
</comment>
<dbReference type="PANTHER" id="PTHR12548:SF9">
    <property type="entry name" value="TRANSCRIPTION FACTOR DP"/>
    <property type="match status" value="1"/>
</dbReference>
<dbReference type="GO" id="GO:0000981">
    <property type="term" value="F:DNA-binding transcription factor activity, RNA polymerase II-specific"/>
    <property type="evidence" value="ECO:0007669"/>
    <property type="project" value="TreeGrafter"/>
</dbReference>